<evidence type="ECO:0000259" key="10">
    <source>
        <dbReference type="PROSITE" id="PS50113"/>
    </source>
</evidence>
<evidence type="ECO:0000256" key="2">
    <source>
        <dbReference type="ARBA" id="ARBA00004236"/>
    </source>
</evidence>
<proteinExistence type="predicted"/>
<evidence type="ECO:0000256" key="7">
    <source>
        <dbReference type="ARBA" id="ARBA00023012"/>
    </source>
</evidence>
<dbReference type="NCBIfam" id="TIGR00229">
    <property type="entry name" value="sensory_box"/>
    <property type="match status" value="1"/>
</dbReference>
<dbReference type="CDD" id="cd00130">
    <property type="entry name" value="PAS"/>
    <property type="match status" value="1"/>
</dbReference>
<organism evidence="11 12">
    <name type="scientific">Nocardioides zhouii</name>
    <dbReference type="NCBI Taxonomy" id="1168729"/>
    <lineage>
        <taxon>Bacteria</taxon>
        <taxon>Bacillati</taxon>
        <taxon>Actinomycetota</taxon>
        <taxon>Actinomycetes</taxon>
        <taxon>Propionibacteriales</taxon>
        <taxon>Nocardioidaceae</taxon>
        <taxon>Nocardioides</taxon>
    </lineage>
</organism>
<comment type="caution">
    <text evidence="11">The sequence shown here is derived from an EMBL/GenBank/DDBJ whole genome shotgun (WGS) entry which is preliminary data.</text>
</comment>
<keyword evidence="4" id="KW-0597">Phosphoprotein</keyword>
<evidence type="ECO:0000256" key="5">
    <source>
        <dbReference type="ARBA" id="ARBA00022679"/>
    </source>
</evidence>
<dbReference type="SMART" id="SM00086">
    <property type="entry name" value="PAC"/>
    <property type="match status" value="1"/>
</dbReference>
<comment type="subcellular location">
    <subcellularLocation>
        <location evidence="2">Cell membrane</location>
    </subcellularLocation>
</comment>
<dbReference type="PANTHER" id="PTHR43711">
    <property type="entry name" value="TWO-COMPONENT HISTIDINE KINASE"/>
    <property type="match status" value="1"/>
</dbReference>
<dbReference type="Gene3D" id="3.30.450.20">
    <property type="entry name" value="PAS domain"/>
    <property type="match status" value="2"/>
</dbReference>
<dbReference type="SUPFAM" id="SSF47384">
    <property type="entry name" value="Homodimeric domain of signal transducing histidine kinase"/>
    <property type="match status" value="1"/>
</dbReference>
<dbReference type="PROSITE" id="PS50112">
    <property type="entry name" value="PAS"/>
    <property type="match status" value="1"/>
</dbReference>
<keyword evidence="12" id="KW-1185">Reference proteome</keyword>
<dbReference type="Gene3D" id="1.10.287.130">
    <property type="match status" value="1"/>
</dbReference>
<feature type="domain" description="PAS" evidence="9">
    <location>
        <begin position="8"/>
        <end position="78"/>
    </location>
</feature>
<evidence type="ECO:0000259" key="8">
    <source>
        <dbReference type="PROSITE" id="PS50109"/>
    </source>
</evidence>
<sequence length="493" mass="53125">MDTRLPDTGDLWRLTMEHSPVGMAIVSLTGDIVLANVALCDMLGYEPEALTGMTFHDVTHPDDLARDLRLVERSLAGEIGSYRVTTRYICADGRTLVADISVALLRDSDGEPIHFISQVADRTERHAFVERLDAADETAYDLLSKGQAILDSVSVGLLLVDADGTYSAWNRRQQELLDIALPDGHDGRAGQSGFVYDADQQVALSFDQFPCARATAGAGEEFDDLLIWIGEDPTARRALSVSARTVRDRSGALTGAVLAYNDVTELIRAVGAKDEFVSNVSHELRTPLTSALAYLELLEETVEQLPEARQQVNAARRSMLRLSQLVADLIFSTKASSGSPVIDPYPTDLATIVREAVAAAAVDADGAGVQLSSDLPVSVEVVVDGMRMRQVLDNLISNAILYGRPGGHVEVTVVGAGRRVVLTIADDGEGVDAEEVGEVFDRFFRGENARRRHIGGTGLGLFIVRTIVEAHGGQVLFDSTAGEGTTVRVDLPR</sequence>
<dbReference type="Pfam" id="PF08448">
    <property type="entry name" value="PAS_4"/>
    <property type="match status" value="1"/>
</dbReference>
<dbReference type="SMART" id="SM00388">
    <property type="entry name" value="HisKA"/>
    <property type="match status" value="1"/>
</dbReference>
<dbReference type="PROSITE" id="PS50113">
    <property type="entry name" value="PAC"/>
    <property type="match status" value="1"/>
</dbReference>
<evidence type="ECO:0000313" key="12">
    <source>
        <dbReference type="Proteomes" id="UP000291101"/>
    </source>
</evidence>
<dbReference type="OrthoDB" id="3272969at2"/>
<dbReference type="Proteomes" id="UP000291101">
    <property type="component" value="Unassembled WGS sequence"/>
</dbReference>
<dbReference type="PRINTS" id="PR00344">
    <property type="entry name" value="BCTRLSENSOR"/>
</dbReference>
<dbReference type="InterPro" id="IPR003594">
    <property type="entry name" value="HATPase_dom"/>
</dbReference>
<dbReference type="GO" id="GO:0006355">
    <property type="term" value="P:regulation of DNA-templated transcription"/>
    <property type="evidence" value="ECO:0007669"/>
    <property type="project" value="InterPro"/>
</dbReference>
<dbReference type="GO" id="GO:0000155">
    <property type="term" value="F:phosphorelay sensor kinase activity"/>
    <property type="evidence" value="ECO:0007669"/>
    <property type="project" value="InterPro"/>
</dbReference>
<dbReference type="Gene3D" id="3.30.565.10">
    <property type="entry name" value="Histidine kinase-like ATPase, C-terminal domain"/>
    <property type="match status" value="1"/>
</dbReference>
<dbReference type="InterPro" id="IPR005467">
    <property type="entry name" value="His_kinase_dom"/>
</dbReference>
<dbReference type="FunFam" id="3.30.565.10:FF:000006">
    <property type="entry name" value="Sensor histidine kinase WalK"/>
    <property type="match status" value="1"/>
</dbReference>
<gene>
    <name evidence="11" type="ORF">EUA94_20580</name>
</gene>
<keyword evidence="6" id="KW-0418">Kinase</keyword>
<dbReference type="RefSeq" id="WP_129428738.1">
    <property type="nucleotide sequence ID" value="NZ_SDWV01000030.1"/>
</dbReference>
<dbReference type="InterPro" id="IPR050736">
    <property type="entry name" value="Sensor_HK_Regulatory"/>
</dbReference>
<dbReference type="PROSITE" id="PS50109">
    <property type="entry name" value="HIS_KIN"/>
    <property type="match status" value="1"/>
</dbReference>
<dbReference type="SUPFAM" id="SSF55874">
    <property type="entry name" value="ATPase domain of HSP90 chaperone/DNA topoisomerase II/histidine kinase"/>
    <property type="match status" value="1"/>
</dbReference>
<comment type="catalytic activity">
    <reaction evidence="1">
        <text>ATP + protein L-histidine = ADP + protein N-phospho-L-histidine.</text>
        <dbReference type="EC" id="2.7.13.3"/>
    </reaction>
</comment>
<evidence type="ECO:0000256" key="1">
    <source>
        <dbReference type="ARBA" id="ARBA00000085"/>
    </source>
</evidence>
<dbReference type="InterPro" id="IPR001610">
    <property type="entry name" value="PAC"/>
</dbReference>
<dbReference type="InterPro" id="IPR000700">
    <property type="entry name" value="PAS-assoc_C"/>
</dbReference>
<evidence type="ECO:0000256" key="6">
    <source>
        <dbReference type="ARBA" id="ARBA00022777"/>
    </source>
</evidence>
<dbReference type="InterPro" id="IPR013767">
    <property type="entry name" value="PAS_fold"/>
</dbReference>
<dbReference type="Pfam" id="PF02518">
    <property type="entry name" value="HATPase_c"/>
    <property type="match status" value="1"/>
</dbReference>
<protein>
    <recommendedName>
        <fullName evidence="3">histidine kinase</fullName>
        <ecNumber evidence="3">2.7.13.3</ecNumber>
    </recommendedName>
</protein>
<dbReference type="CDD" id="cd00082">
    <property type="entry name" value="HisKA"/>
    <property type="match status" value="1"/>
</dbReference>
<evidence type="ECO:0000259" key="9">
    <source>
        <dbReference type="PROSITE" id="PS50112"/>
    </source>
</evidence>
<dbReference type="SMART" id="SM00091">
    <property type="entry name" value="PAS"/>
    <property type="match status" value="2"/>
</dbReference>
<dbReference type="InterPro" id="IPR036097">
    <property type="entry name" value="HisK_dim/P_sf"/>
</dbReference>
<keyword evidence="5" id="KW-0808">Transferase</keyword>
<evidence type="ECO:0000313" key="11">
    <source>
        <dbReference type="EMBL" id="RYC04456.1"/>
    </source>
</evidence>
<dbReference type="AlphaFoldDB" id="A0A4Q2SG85"/>
<evidence type="ECO:0000256" key="3">
    <source>
        <dbReference type="ARBA" id="ARBA00012438"/>
    </source>
</evidence>
<feature type="domain" description="Histidine kinase" evidence="8">
    <location>
        <begin position="279"/>
        <end position="493"/>
    </location>
</feature>
<dbReference type="EC" id="2.7.13.3" evidence="3"/>
<dbReference type="InterPro" id="IPR013656">
    <property type="entry name" value="PAS_4"/>
</dbReference>
<keyword evidence="7" id="KW-0902">Two-component regulatory system</keyword>
<dbReference type="EMBL" id="SDWV01000030">
    <property type="protein sequence ID" value="RYC04456.1"/>
    <property type="molecule type" value="Genomic_DNA"/>
</dbReference>
<dbReference type="SMART" id="SM00387">
    <property type="entry name" value="HATPase_c"/>
    <property type="match status" value="1"/>
</dbReference>
<dbReference type="Pfam" id="PF00512">
    <property type="entry name" value="HisKA"/>
    <property type="match status" value="1"/>
</dbReference>
<evidence type="ECO:0000256" key="4">
    <source>
        <dbReference type="ARBA" id="ARBA00022553"/>
    </source>
</evidence>
<dbReference type="Pfam" id="PF00989">
    <property type="entry name" value="PAS"/>
    <property type="match status" value="1"/>
</dbReference>
<dbReference type="InterPro" id="IPR003661">
    <property type="entry name" value="HisK_dim/P_dom"/>
</dbReference>
<dbReference type="InterPro" id="IPR000014">
    <property type="entry name" value="PAS"/>
</dbReference>
<dbReference type="SUPFAM" id="SSF55785">
    <property type="entry name" value="PYP-like sensor domain (PAS domain)"/>
    <property type="match status" value="2"/>
</dbReference>
<dbReference type="InterPro" id="IPR036890">
    <property type="entry name" value="HATPase_C_sf"/>
</dbReference>
<dbReference type="InterPro" id="IPR035965">
    <property type="entry name" value="PAS-like_dom_sf"/>
</dbReference>
<dbReference type="InterPro" id="IPR004358">
    <property type="entry name" value="Sig_transdc_His_kin-like_C"/>
</dbReference>
<dbReference type="CDD" id="cd00075">
    <property type="entry name" value="HATPase"/>
    <property type="match status" value="1"/>
</dbReference>
<accession>A0A4Q2SG85</accession>
<feature type="domain" description="PAC" evidence="10">
    <location>
        <begin position="82"/>
        <end position="134"/>
    </location>
</feature>
<name>A0A4Q2SG85_9ACTN</name>
<dbReference type="PANTHER" id="PTHR43711:SF1">
    <property type="entry name" value="HISTIDINE KINASE 1"/>
    <property type="match status" value="1"/>
</dbReference>
<reference evidence="11 12" key="1">
    <citation type="submission" date="2019-01" db="EMBL/GenBank/DDBJ databases">
        <title>Novel species of Nocardioides.</title>
        <authorList>
            <person name="Liu Q."/>
            <person name="X Y.-H."/>
        </authorList>
    </citation>
    <scope>NUCLEOTIDE SEQUENCE [LARGE SCALE GENOMIC DNA]</scope>
    <source>
        <strain evidence="11 12">HLT2-9</strain>
    </source>
</reference>
<dbReference type="GO" id="GO:0005886">
    <property type="term" value="C:plasma membrane"/>
    <property type="evidence" value="ECO:0007669"/>
    <property type="project" value="UniProtKB-SubCell"/>
</dbReference>